<dbReference type="RefSeq" id="WP_091238398.1">
    <property type="nucleotide sequence ID" value="NZ_FNIR01000001.1"/>
</dbReference>
<organism evidence="2 3">
    <name type="scientific">Klenkia soli</name>
    <dbReference type="NCBI Taxonomy" id="1052260"/>
    <lineage>
        <taxon>Bacteria</taxon>
        <taxon>Bacillati</taxon>
        <taxon>Actinomycetota</taxon>
        <taxon>Actinomycetes</taxon>
        <taxon>Geodermatophilales</taxon>
        <taxon>Geodermatophilaceae</taxon>
        <taxon>Klenkia</taxon>
    </lineage>
</organism>
<dbReference type="STRING" id="1052260.SAMN05660199_00319"/>
<keyword evidence="3" id="KW-1185">Reference proteome</keyword>
<keyword evidence="2" id="KW-0808">Transferase</keyword>
<sequence>MLHDVHVAGPAFGLRPVVPGDAAAIVALRRDPRRSGFIHETSPDVADQERWLDAYSRRPGDLYWAVHRLSDGAVEGFVGLYDIADGEAEWGRWVLQPRSLAGAETVWLVHEAGFGVLGLGALVTRTLAANESVVALHERYGATRTRVLPAHATIAGETHDAVEMRVTAEDWARIGPPLLASSQRAARLVGRTRS</sequence>
<dbReference type="AlphaFoldDB" id="A0A1H0CIK9"/>
<dbReference type="EMBL" id="FNIR01000001">
    <property type="protein sequence ID" value="SDN57727.1"/>
    <property type="molecule type" value="Genomic_DNA"/>
</dbReference>
<dbReference type="SUPFAM" id="SSF55729">
    <property type="entry name" value="Acyl-CoA N-acyltransferases (Nat)"/>
    <property type="match status" value="1"/>
</dbReference>
<gene>
    <name evidence="2" type="ORF">SAMN05660199_00319</name>
</gene>
<protein>
    <submittedName>
        <fullName evidence="2">Protein N-acetyltransferase, RimJ/RimL family</fullName>
    </submittedName>
</protein>
<dbReference type="InterPro" id="IPR000182">
    <property type="entry name" value="GNAT_dom"/>
</dbReference>
<feature type="domain" description="N-acetyltransferase" evidence="1">
    <location>
        <begin position="14"/>
        <end position="142"/>
    </location>
</feature>
<dbReference type="Gene3D" id="3.40.630.30">
    <property type="match status" value="1"/>
</dbReference>
<dbReference type="Proteomes" id="UP000199088">
    <property type="component" value="Unassembled WGS sequence"/>
</dbReference>
<evidence type="ECO:0000313" key="3">
    <source>
        <dbReference type="Proteomes" id="UP000199088"/>
    </source>
</evidence>
<dbReference type="GO" id="GO:0016747">
    <property type="term" value="F:acyltransferase activity, transferring groups other than amino-acyl groups"/>
    <property type="evidence" value="ECO:0007669"/>
    <property type="project" value="InterPro"/>
</dbReference>
<dbReference type="InterPro" id="IPR016181">
    <property type="entry name" value="Acyl_CoA_acyltransferase"/>
</dbReference>
<reference evidence="3" key="1">
    <citation type="submission" date="2016-10" db="EMBL/GenBank/DDBJ databases">
        <authorList>
            <person name="Varghese N."/>
            <person name="Submissions S."/>
        </authorList>
    </citation>
    <scope>NUCLEOTIDE SEQUENCE [LARGE SCALE GENOMIC DNA]</scope>
    <source>
        <strain evidence="3">DSM 45843</strain>
    </source>
</reference>
<evidence type="ECO:0000313" key="2">
    <source>
        <dbReference type="EMBL" id="SDN57727.1"/>
    </source>
</evidence>
<dbReference type="OrthoDB" id="9795188at2"/>
<name>A0A1H0CIK9_9ACTN</name>
<accession>A0A1H0CIK9</accession>
<dbReference type="Pfam" id="PF13302">
    <property type="entry name" value="Acetyltransf_3"/>
    <property type="match status" value="1"/>
</dbReference>
<evidence type="ECO:0000259" key="1">
    <source>
        <dbReference type="Pfam" id="PF13302"/>
    </source>
</evidence>
<proteinExistence type="predicted"/>